<feature type="domain" description="C2H2-type" evidence="7">
    <location>
        <begin position="795"/>
        <end position="823"/>
    </location>
</feature>
<feature type="compositionally biased region" description="Low complexity" evidence="6">
    <location>
        <begin position="1053"/>
        <end position="1087"/>
    </location>
</feature>
<dbReference type="Gene3D" id="3.30.160.60">
    <property type="entry name" value="Classic Zinc Finger"/>
    <property type="match status" value="9"/>
</dbReference>
<dbReference type="AlphaFoldDB" id="A0A8B7N8X9"/>
<evidence type="ECO:0000256" key="6">
    <source>
        <dbReference type="SAM" id="MobiDB-lite"/>
    </source>
</evidence>
<feature type="domain" description="C2H2-type" evidence="7">
    <location>
        <begin position="824"/>
        <end position="852"/>
    </location>
</feature>
<dbReference type="OrthoDB" id="6372448at2759"/>
<dbReference type="KEGG" id="hazt:108667807"/>
<feature type="domain" description="C2H2-type" evidence="7">
    <location>
        <begin position="882"/>
        <end position="910"/>
    </location>
</feature>
<proteinExistence type="predicted"/>
<organism evidence="8 9">
    <name type="scientific">Hyalella azteca</name>
    <name type="common">Amphipod</name>
    <dbReference type="NCBI Taxonomy" id="294128"/>
    <lineage>
        <taxon>Eukaryota</taxon>
        <taxon>Metazoa</taxon>
        <taxon>Ecdysozoa</taxon>
        <taxon>Arthropoda</taxon>
        <taxon>Crustacea</taxon>
        <taxon>Multicrustacea</taxon>
        <taxon>Malacostraca</taxon>
        <taxon>Eumalacostraca</taxon>
        <taxon>Peracarida</taxon>
        <taxon>Amphipoda</taxon>
        <taxon>Senticaudata</taxon>
        <taxon>Talitrida</taxon>
        <taxon>Talitroidea</taxon>
        <taxon>Hyalellidae</taxon>
        <taxon>Hyalella</taxon>
    </lineage>
</organism>
<dbReference type="GO" id="GO:0045944">
    <property type="term" value="P:positive regulation of transcription by RNA polymerase II"/>
    <property type="evidence" value="ECO:0007669"/>
    <property type="project" value="TreeGrafter"/>
</dbReference>
<reference evidence="9" key="1">
    <citation type="submission" date="2025-08" db="UniProtKB">
        <authorList>
            <consortium name="RefSeq"/>
        </authorList>
    </citation>
    <scope>IDENTIFICATION</scope>
    <source>
        <tissue evidence="9">Whole organism</tissue>
    </source>
</reference>
<feature type="domain" description="C2H2-type" evidence="7">
    <location>
        <begin position="591"/>
        <end position="619"/>
    </location>
</feature>
<dbReference type="GO" id="GO:0005634">
    <property type="term" value="C:nucleus"/>
    <property type="evidence" value="ECO:0007669"/>
    <property type="project" value="TreeGrafter"/>
</dbReference>
<dbReference type="InterPro" id="IPR036236">
    <property type="entry name" value="Znf_C2H2_sf"/>
</dbReference>
<dbReference type="SUPFAM" id="SSF57667">
    <property type="entry name" value="beta-beta-alpha zinc fingers"/>
    <property type="match status" value="6"/>
</dbReference>
<keyword evidence="4" id="KW-0862">Zinc</keyword>
<keyword evidence="3 5" id="KW-0863">Zinc-finger</keyword>
<evidence type="ECO:0000256" key="4">
    <source>
        <dbReference type="ARBA" id="ARBA00022833"/>
    </source>
</evidence>
<feature type="domain" description="C2H2-type" evidence="7">
    <location>
        <begin position="738"/>
        <end position="766"/>
    </location>
</feature>
<dbReference type="InterPro" id="IPR013087">
    <property type="entry name" value="Znf_C2H2_type"/>
</dbReference>
<feature type="region of interest" description="Disordered" evidence="6">
    <location>
        <begin position="449"/>
        <end position="506"/>
    </location>
</feature>
<dbReference type="GO" id="GO:0008270">
    <property type="term" value="F:zinc ion binding"/>
    <property type="evidence" value="ECO:0007669"/>
    <property type="project" value="UniProtKB-KW"/>
</dbReference>
<dbReference type="Proteomes" id="UP000694843">
    <property type="component" value="Unplaced"/>
</dbReference>
<evidence type="ECO:0000256" key="5">
    <source>
        <dbReference type="PROSITE-ProRule" id="PRU00042"/>
    </source>
</evidence>
<evidence type="ECO:0000259" key="7">
    <source>
        <dbReference type="PROSITE" id="PS50157"/>
    </source>
</evidence>
<feature type="region of interest" description="Disordered" evidence="6">
    <location>
        <begin position="367"/>
        <end position="396"/>
    </location>
</feature>
<dbReference type="SMART" id="SM00355">
    <property type="entry name" value="ZnF_C2H2"/>
    <property type="match status" value="18"/>
</dbReference>
<evidence type="ECO:0000313" key="8">
    <source>
        <dbReference type="Proteomes" id="UP000694843"/>
    </source>
</evidence>
<evidence type="ECO:0000256" key="3">
    <source>
        <dbReference type="ARBA" id="ARBA00022771"/>
    </source>
</evidence>
<gene>
    <name evidence="9" type="primary">LOC108667807</name>
</gene>
<feature type="region of interest" description="Disordered" evidence="6">
    <location>
        <begin position="1022"/>
        <end position="1098"/>
    </location>
</feature>
<evidence type="ECO:0000256" key="1">
    <source>
        <dbReference type="ARBA" id="ARBA00022723"/>
    </source>
</evidence>
<keyword evidence="1" id="KW-0479">Metal-binding</keyword>
<feature type="compositionally biased region" description="Pro residues" evidence="6">
    <location>
        <begin position="1088"/>
        <end position="1098"/>
    </location>
</feature>
<dbReference type="PANTHER" id="PTHR24403">
    <property type="entry name" value="ZINC FINGER PROTEIN"/>
    <property type="match status" value="1"/>
</dbReference>
<feature type="domain" description="C2H2-type" evidence="7">
    <location>
        <begin position="853"/>
        <end position="881"/>
    </location>
</feature>
<dbReference type="InterPro" id="IPR050688">
    <property type="entry name" value="Zinc_finger/UBP_domain"/>
</dbReference>
<accession>A0A8B7N8X9</accession>
<dbReference type="GeneID" id="108667807"/>
<keyword evidence="2" id="KW-0677">Repeat</keyword>
<feature type="domain" description="C2H2-type" evidence="7">
    <location>
        <begin position="649"/>
        <end position="676"/>
    </location>
</feature>
<protein>
    <submittedName>
        <fullName evidence="9">Zinc finger protein 628-like</fullName>
    </submittedName>
</protein>
<dbReference type="PROSITE" id="PS00028">
    <property type="entry name" value="ZINC_FINGER_C2H2_1"/>
    <property type="match status" value="1"/>
</dbReference>
<dbReference type="RefSeq" id="XP_018010367.1">
    <property type="nucleotide sequence ID" value="XM_018154878.2"/>
</dbReference>
<keyword evidence="8" id="KW-1185">Reference proteome</keyword>
<dbReference type="PROSITE" id="PS50157">
    <property type="entry name" value="ZINC_FINGER_C2H2_2"/>
    <property type="match status" value="9"/>
</dbReference>
<dbReference type="OMA" id="HGCPVCE"/>
<dbReference type="PANTHER" id="PTHR24403:SF109">
    <property type="entry name" value="ZINC FINGER PROTEIN 845-LIKE"/>
    <property type="match status" value="1"/>
</dbReference>
<name>A0A8B7N8X9_HYAAZ</name>
<feature type="domain" description="C2H2-type" evidence="7">
    <location>
        <begin position="562"/>
        <end position="590"/>
    </location>
</feature>
<feature type="domain" description="C2H2-type" evidence="7">
    <location>
        <begin position="940"/>
        <end position="968"/>
    </location>
</feature>
<evidence type="ECO:0000313" key="9">
    <source>
        <dbReference type="RefSeq" id="XP_018010367.1"/>
    </source>
</evidence>
<feature type="compositionally biased region" description="Basic and acidic residues" evidence="6">
    <location>
        <begin position="375"/>
        <end position="396"/>
    </location>
</feature>
<feature type="region of interest" description="Disordered" evidence="6">
    <location>
        <begin position="1"/>
        <end position="37"/>
    </location>
</feature>
<sequence>MNVPALESPSVGEQEAVPGRRQEQASHPEQQNLAHHSSAAVQEGNVTPVGENNEQVTPVVPKNTGRDLRAVVVNREVEEKFPIMEEHKHFATIRYQFSGVVFKNSFYHCKLCGFTTKYDKKIRIHFRQEHPKYKVYNCLKCTFNTCFNKSICRHATSQHTGKKNDKRWLMDQMEILEDPQDCDELLAIDDDIEGADSSMQEDVTMNKLGHNNSAFGGADGGVLRQGYNASEAGHSSSGERYGASEARYGASDGAHSSLMEGYGAFRREPGALDGESGAALRRIISQGPSVSPLNSTLSFFNAGVQSEMALRRHGSQPQGKEKPKRLNKRIVMAMLREVRASCRPDAAPGIVGVGMGGTKDRVDGNMDGGTNNMGGEKDATGAKDDGSGKMADAGDKMADAGDKMADASDKMADAGGKMDEVDDKSTVMDASEMLCVVMDEGDSAVHVKKELDDTSSSSPCAGVAAEGREGGESPHGPPNPYTIPGYSNQNEPRNPPDAPQEGCSDAPMVGEAFEHFLGEDEDEDTPDNGDRELKCAFCSFKCDRITRLKSHYGSEHPDKGLHCCPECRYVALHSFNLKRHIISKHSSMKPYKCPECSFSAYTAAKLMEHDKSVHEGRNPPHCTICNYVASSQRDLNMHTKREHAQQVEYECTQCEFSTMQRWRYLRHMRTHRSKVQYQCRQCPYSAFAPMPFRSHLITQHSVEDLPESLKEYLVPAPFKTIADKDLLRKVLAKKHRIYKCKECGFTARRKDALAQHIARKHREKQHKCTQCGFMAATQYDLKIHKVHKHSSVAAFKCQHCDFSTNQKQALENHSARKHLAVKPFQCSKCELAFGVQVDLVKHFQRKHVAELQLKCSECEFTTHDSVSLNRHYKNMHIKKKPFKCELCDYAGALKKDLQVHIKRNHDESKRIFCQYCEYSTCNKQVMHSHCRRRHDREKSFRCDVCSYTGATKDDVARHVTRNHAGEKPTFECPKCDFVSRCEKYFNVHFFEKHSRDKPFICSACNFSSSLGEELKKHVEEVHPGAGVQPGNPGSSMVHPGSRVLPSSRVQQISSVQPGSLVQPSSSVQPGPSGHPSLPAPPGSVLLPPTGPPGPLSPPPVYVSTQLGEGGAGGMAGACPGEVEGVFPDGGCWGSSGGCLGELPKSAARRRPRKCGGSGGAKEEGAEVPGCRRRMGTRKAAVALVESEG</sequence>
<feature type="region of interest" description="Disordered" evidence="6">
    <location>
        <begin position="1143"/>
        <end position="1169"/>
    </location>
</feature>
<evidence type="ECO:0000256" key="2">
    <source>
        <dbReference type="ARBA" id="ARBA00022737"/>
    </source>
</evidence>